<dbReference type="STRING" id="1306953.J121_496"/>
<dbReference type="PATRIC" id="fig|1306953.7.peg.504"/>
<name>A0A0L1KI34_9SPHN</name>
<gene>
    <name evidence="2" type="ORF">J121_496</name>
</gene>
<dbReference type="AlphaFoldDB" id="A0A0L1KI34"/>
<proteinExistence type="predicted"/>
<organism evidence="2 3">
    <name type="scientific">Qipengyuania citrea LAMA 915</name>
    <dbReference type="NCBI Taxonomy" id="1306953"/>
    <lineage>
        <taxon>Bacteria</taxon>
        <taxon>Pseudomonadati</taxon>
        <taxon>Pseudomonadota</taxon>
        <taxon>Alphaproteobacteria</taxon>
        <taxon>Sphingomonadales</taxon>
        <taxon>Erythrobacteraceae</taxon>
        <taxon>Qipengyuania</taxon>
    </lineage>
</organism>
<dbReference type="EMBL" id="JYNE01000005">
    <property type="protein sequence ID" value="KNH03521.1"/>
    <property type="molecule type" value="Genomic_DNA"/>
</dbReference>
<dbReference type="RefSeq" id="WP_050599024.1">
    <property type="nucleotide sequence ID" value="NZ_JYNE01000005.1"/>
</dbReference>
<accession>A0A0L1KI34</accession>
<dbReference type="Proteomes" id="UP000037446">
    <property type="component" value="Unassembled WGS sequence"/>
</dbReference>
<protein>
    <submittedName>
        <fullName evidence="2">Uncharacterized protein</fullName>
    </submittedName>
</protein>
<feature type="chain" id="PRO_5005554889" evidence="1">
    <location>
        <begin position="19"/>
        <end position="162"/>
    </location>
</feature>
<feature type="signal peptide" evidence="1">
    <location>
        <begin position="1"/>
        <end position="18"/>
    </location>
</feature>
<evidence type="ECO:0000256" key="1">
    <source>
        <dbReference type="SAM" id="SignalP"/>
    </source>
</evidence>
<reference evidence="2" key="1">
    <citation type="submission" date="2015-02" db="EMBL/GenBank/DDBJ databases">
        <authorList>
            <person name="Chooi Y.-H."/>
        </authorList>
    </citation>
    <scope>NUCLEOTIDE SEQUENCE [LARGE SCALE GENOMIC DNA]</scope>
    <source>
        <strain evidence="2">LAMA 915</strain>
    </source>
</reference>
<evidence type="ECO:0000313" key="2">
    <source>
        <dbReference type="EMBL" id="KNH03521.1"/>
    </source>
</evidence>
<sequence>MRKLILLPLIACCAPLAAQDAATEAAHAAEAIAACQAVVTQDRVDPERLPASGWDEAKRRGSRSELVVRGVYEKEGNGAFIVIGKQQERERSCVVQAFLADTASYSTLLQEVSQEIGMPQRQDGFSYYWVDADKSVRVDPAGDAKRPFARFEVTAIPQESAE</sequence>
<evidence type="ECO:0000313" key="3">
    <source>
        <dbReference type="Proteomes" id="UP000037446"/>
    </source>
</evidence>
<keyword evidence="1" id="KW-0732">Signal</keyword>
<comment type="caution">
    <text evidence="2">The sequence shown here is derived from an EMBL/GenBank/DDBJ whole genome shotgun (WGS) entry which is preliminary data.</text>
</comment>